<keyword evidence="2" id="KW-1185">Reference proteome</keyword>
<reference evidence="2" key="1">
    <citation type="submission" date="2018-09" db="EMBL/GenBank/DDBJ databases">
        <title>Chryseolinea sp. KIS68-18 isolated from soil.</title>
        <authorList>
            <person name="Weon H.-Y."/>
            <person name="Kwon S.-W."/>
            <person name="Lee S.A."/>
        </authorList>
    </citation>
    <scope>NUCLEOTIDE SEQUENCE [LARGE SCALE GENOMIC DNA]</scope>
    <source>
        <strain evidence="2">KIS68-18</strain>
    </source>
</reference>
<sequence length="182" mass="20843">MFLPRFALVLFQEPFSFELNILNRSPYTYKGMMKQIFEVLLTIGIGLAFPQTALAQTCECPIKGGRFKDFNAQSSHHSPEYSAVINSRDTDSVRSILTGKVFRIFTYKYDSQISVLIKVNDTTVVAYRRLFKIFVKEGDILAIGDNFGLAGKNEKGEFEIEFSYHEKLKSINQESILKCEKR</sequence>
<evidence type="ECO:0000313" key="2">
    <source>
        <dbReference type="Proteomes" id="UP000266183"/>
    </source>
</evidence>
<dbReference type="Gene3D" id="2.70.70.10">
    <property type="entry name" value="Glucose Permease (Domain IIA)"/>
    <property type="match status" value="1"/>
</dbReference>
<accession>A0A385SG99</accession>
<name>A0A385SG99_9BACT</name>
<dbReference type="AlphaFoldDB" id="A0A385SG99"/>
<dbReference type="InterPro" id="IPR011055">
    <property type="entry name" value="Dup_hybrid_motif"/>
</dbReference>
<protein>
    <recommendedName>
        <fullName evidence="3">M23 family metallopeptidase</fullName>
    </recommendedName>
</protein>
<evidence type="ECO:0000313" key="1">
    <source>
        <dbReference type="EMBL" id="AYB29327.1"/>
    </source>
</evidence>
<gene>
    <name evidence="1" type="ORF">D4L85_01450</name>
</gene>
<dbReference type="KEGG" id="chk:D4L85_01450"/>
<organism evidence="1 2">
    <name type="scientific">Chryseolinea soli</name>
    <dbReference type="NCBI Taxonomy" id="2321403"/>
    <lineage>
        <taxon>Bacteria</taxon>
        <taxon>Pseudomonadati</taxon>
        <taxon>Bacteroidota</taxon>
        <taxon>Cytophagia</taxon>
        <taxon>Cytophagales</taxon>
        <taxon>Fulvivirgaceae</taxon>
        <taxon>Chryseolinea</taxon>
    </lineage>
</organism>
<evidence type="ECO:0008006" key="3">
    <source>
        <dbReference type="Google" id="ProtNLM"/>
    </source>
</evidence>
<proteinExistence type="predicted"/>
<dbReference type="Proteomes" id="UP000266183">
    <property type="component" value="Chromosome"/>
</dbReference>
<dbReference type="EMBL" id="CP032382">
    <property type="protein sequence ID" value="AYB29327.1"/>
    <property type="molecule type" value="Genomic_DNA"/>
</dbReference>